<keyword evidence="4" id="KW-0067">ATP-binding</keyword>
<dbReference type="GO" id="GO:0003677">
    <property type="term" value="F:DNA binding"/>
    <property type="evidence" value="ECO:0007669"/>
    <property type="project" value="InterPro"/>
</dbReference>
<accession>A0AAE0F460</accession>
<dbReference type="InterPro" id="IPR027417">
    <property type="entry name" value="P-loop_NTPase"/>
</dbReference>
<dbReference type="GO" id="GO:0006281">
    <property type="term" value="P:DNA repair"/>
    <property type="evidence" value="ECO:0007669"/>
    <property type="project" value="TreeGrafter"/>
</dbReference>
<comment type="similarity">
    <text evidence="1">Belongs to the activator 1 small subunits family.</text>
</comment>
<dbReference type="SUPFAM" id="SSF52540">
    <property type="entry name" value="P-loop containing nucleoside triphosphate hydrolases"/>
    <property type="match status" value="1"/>
</dbReference>
<evidence type="ECO:0000313" key="6">
    <source>
        <dbReference type="EMBL" id="KAK3251451.1"/>
    </source>
</evidence>
<proteinExistence type="inferred from homology"/>
<keyword evidence="7" id="KW-1185">Reference proteome</keyword>
<dbReference type="GO" id="GO:0005634">
    <property type="term" value="C:nucleus"/>
    <property type="evidence" value="ECO:0007669"/>
    <property type="project" value="TreeGrafter"/>
</dbReference>
<sequence>MTSGAQQALRRTMEIYSNTTRFALACNLSSKIIEPIQSRCAIIRFSKLTEEQVLSRIVKVVEAEKVPHVSEGLEAIVFTADGDMRQGLNNLQATFSGFGVVNQENVFKVCDQPHPLLVSSMIGHCTRSALEDAHAAMKHLFDQGYSATDIISTVFRVTKSYAMPEYLKLEFIREIGFTHVRITDGVGTFLQLCGMLAKLCKVAANAKP</sequence>
<dbReference type="InterPro" id="IPR008921">
    <property type="entry name" value="DNA_pol3_clamp-load_cplx_C"/>
</dbReference>
<dbReference type="EMBL" id="LGRX02026026">
    <property type="protein sequence ID" value="KAK3251451.1"/>
    <property type="molecule type" value="Genomic_DNA"/>
</dbReference>
<name>A0AAE0F460_9CHLO</name>
<dbReference type="InterPro" id="IPR050238">
    <property type="entry name" value="DNA_Rep/Repair_Clamp_Loader"/>
</dbReference>
<dbReference type="InterPro" id="IPR013748">
    <property type="entry name" value="Rep_factorC_C"/>
</dbReference>
<feature type="domain" description="Replication factor C C-terminal" evidence="5">
    <location>
        <begin position="113"/>
        <end position="198"/>
    </location>
</feature>
<dbReference type="Gene3D" id="3.40.50.300">
    <property type="entry name" value="P-loop containing nucleotide triphosphate hydrolases"/>
    <property type="match status" value="1"/>
</dbReference>
<comment type="caution">
    <text evidence="6">The sequence shown here is derived from an EMBL/GenBank/DDBJ whole genome shotgun (WGS) entry which is preliminary data.</text>
</comment>
<dbReference type="Gene3D" id="1.20.272.10">
    <property type="match status" value="1"/>
</dbReference>
<dbReference type="GO" id="GO:0003689">
    <property type="term" value="F:DNA clamp loader activity"/>
    <property type="evidence" value="ECO:0007669"/>
    <property type="project" value="TreeGrafter"/>
</dbReference>
<dbReference type="PANTHER" id="PTHR11669:SF5">
    <property type="entry name" value="REPLICATION FACTOR C SUBUNIT 2"/>
    <property type="match status" value="1"/>
</dbReference>
<dbReference type="InterPro" id="IPR047854">
    <property type="entry name" value="RFC_lid"/>
</dbReference>
<evidence type="ECO:0000256" key="2">
    <source>
        <dbReference type="ARBA" id="ARBA00022705"/>
    </source>
</evidence>
<dbReference type="FunFam" id="1.20.272.10:FF:000006">
    <property type="entry name" value="Replication factor C subunit 2"/>
    <property type="match status" value="1"/>
</dbReference>
<dbReference type="Gene3D" id="1.10.8.60">
    <property type="match status" value="1"/>
</dbReference>
<organism evidence="6 7">
    <name type="scientific">Cymbomonas tetramitiformis</name>
    <dbReference type="NCBI Taxonomy" id="36881"/>
    <lineage>
        <taxon>Eukaryota</taxon>
        <taxon>Viridiplantae</taxon>
        <taxon>Chlorophyta</taxon>
        <taxon>Pyramimonadophyceae</taxon>
        <taxon>Pyramimonadales</taxon>
        <taxon>Pyramimonadaceae</taxon>
        <taxon>Cymbomonas</taxon>
    </lineage>
</organism>
<keyword evidence="2" id="KW-0235">DNA replication</keyword>
<reference evidence="6 7" key="1">
    <citation type="journal article" date="2015" name="Genome Biol. Evol.">
        <title>Comparative Genomics of a Bacterivorous Green Alga Reveals Evolutionary Causalities and Consequences of Phago-Mixotrophic Mode of Nutrition.</title>
        <authorList>
            <person name="Burns J.A."/>
            <person name="Paasch A."/>
            <person name="Narechania A."/>
            <person name="Kim E."/>
        </authorList>
    </citation>
    <scope>NUCLEOTIDE SEQUENCE [LARGE SCALE GENOMIC DNA]</scope>
    <source>
        <strain evidence="6 7">PLY_AMNH</strain>
    </source>
</reference>
<dbReference type="CDD" id="cd18140">
    <property type="entry name" value="HLD_clamp_RFC"/>
    <property type="match status" value="1"/>
</dbReference>
<evidence type="ECO:0000256" key="1">
    <source>
        <dbReference type="ARBA" id="ARBA00005378"/>
    </source>
</evidence>
<dbReference type="FunFam" id="1.10.8.60:FF:000012">
    <property type="entry name" value="Replication factor C subunit 4"/>
    <property type="match status" value="1"/>
</dbReference>
<evidence type="ECO:0000313" key="7">
    <source>
        <dbReference type="Proteomes" id="UP001190700"/>
    </source>
</evidence>
<protein>
    <submittedName>
        <fullName evidence="6">Subunit of heteropentameric Replication factor C (RF-C)</fullName>
    </submittedName>
</protein>
<dbReference type="Pfam" id="PF08542">
    <property type="entry name" value="Rep_fac_C"/>
    <property type="match status" value="1"/>
</dbReference>
<dbReference type="GO" id="GO:0005663">
    <property type="term" value="C:DNA replication factor C complex"/>
    <property type="evidence" value="ECO:0007669"/>
    <property type="project" value="TreeGrafter"/>
</dbReference>
<evidence type="ECO:0000259" key="5">
    <source>
        <dbReference type="Pfam" id="PF08542"/>
    </source>
</evidence>
<evidence type="ECO:0000256" key="3">
    <source>
        <dbReference type="ARBA" id="ARBA00022741"/>
    </source>
</evidence>
<keyword evidence="3" id="KW-0547">Nucleotide-binding</keyword>
<dbReference type="Proteomes" id="UP001190700">
    <property type="component" value="Unassembled WGS sequence"/>
</dbReference>
<dbReference type="SUPFAM" id="SSF48019">
    <property type="entry name" value="post-AAA+ oligomerization domain-like"/>
    <property type="match status" value="1"/>
</dbReference>
<dbReference type="AlphaFoldDB" id="A0AAE0F460"/>
<evidence type="ECO:0000256" key="4">
    <source>
        <dbReference type="ARBA" id="ARBA00022840"/>
    </source>
</evidence>
<dbReference type="GO" id="GO:0005524">
    <property type="term" value="F:ATP binding"/>
    <property type="evidence" value="ECO:0007669"/>
    <property type="project" value="UniProtKB-KW"/>
</dbReference>
<gene>
    <name evidence="6" type="ORF">CYMTET_39207</name>
</gene>
<dbReference type="PANTHER" id="PTHR11669">
    <property type="entry name" value="REPLICATION FACTOR C / DNA POLYMERASE III GAMMA-TAU SUBUNIT"/>
    <property type="match status" value="1"/>
</dbReference>
<dbReference type="GO" id="GO:0006261">
    <property type="term" value="P:DNA-templated DNA replication"/>
    <property type="evidence" value="ECO:0007669"/>
    <property type="project" value="TreeGrafter"/>
</dbReference>